<feature type="disulfide bond" evidence="5">
    <location>
        <begin position="9"/>
        <end position="36"/>
    </location>
</feature>
<dbReference type="PANTHER" id="PTHR19325:SF575">
    <property type="entry name" value="LOCOMOTION-RELATED PROTEIN HIKARU GENKI"/>
    <property type="match status" value="1"/>
</dbReference>
<evidence type="ECO:0000313" key="8">
    <source>
        <dbReference type="Proteomes" id="UP001608902"/>
    </source>
</evidence>
<dbReference type="Gene3D" id="2.10.70.10">
    <property type="entry name" value="Complement Module, domain 1"/>
    <property type="match status" value="1"/>
</dbReference>
<dbReference type="InterPro" id="IPR000436">
    <property type="entry name" value="Sushi_SCR_CCP_dom"/>
</dbReference>
<evidence type="ECO:0000256" key="1">
    <source>
        <dbReference type="ARBA" id="ARBA00022659"/>
    </source>
</evidence>
<evidence type="ECO:0000256" key="2">
    <source>
        <dbReference type="ARBA" id="ARBA00022737"/>
    </source>
</evidence>
<comment type="caution">
    <text evidence="7">The sequence shown here is derived from an EMBL/GenBank/DDBJ whole genome shotgun (WGS) entry which is preliminary data.</text>
</comment>
<dbReference type="PROSITE" id="PS50923">
    <property type="entry name" value="SUSHI"/>
    <property type="match status" value="1"/>
</dbReference>
<reference evidence="7 8" key="1">
    <citation type="submission" date="2024-08" db="EMBL/GenBank/DDBJ databases">
        <title>Gnathostoma spinigerum genome.</title>
        <authorList>
            <person name="Gonzalez-Bertolin B."/>
            <person name="Monzon S."/>
            <person name="Zaballos A."/>
            <person name="Jimenez P."/>
            <person name="Dekumyoy P."/>
            <person name="Varona S."/>
            <person name="Cuesta I."/>
            <person name="Sumanam S."/>
            <person name="Adisakwattana P."/>
            <person name="Gasser R.B."/>
            <person name="Hernandez-Gonzalez A."/>
            <person name="Young N.D."/>
            <person name="Perteguer M.J."/>
        </authorList>
    </citation>
    <scope>NUCLEOTIDE SEQUENCE [LARGE SCALE GENOMIC DNA]</scope>
    <source>
        <strain evidence="7">AL3</strain>
        <tissue evidence="7">Liver</tissue>
    </source>
</reference>
<protein>
    <recommendedName>
        <fullName evidence="6">Sushi domain-containing protein</fullName>
    </recommendedName>
</protein>
<dbReference type="EMBL" id="JBGFUD010000658">
    <property type="protein sequence ID" value="MFH4974980.1"/>
    <property type="molecule type" value="Genomic_DNA"/>
</dbReference>
<keyword evidence="8" id="KW-1185">Reference proteome</keyword>
<proteinExistence type="predicted"/>
<dbReference type="AlphaFoldDB" id="A0ABD6E5R9"/>
<comment type="caution">
    <text evidence="5">Lacks conserved residue(s) required for the propagation of feature annotation.</text>
</comment>
<dbReference type="SUPFAM" id="SSF57535">
    <property type="entry name" value="Complement control module/SCR domain"/>
    <property type="match status" value="1"/>
</dbReference>
<dbReference type="SMART" id="SM00032">
    <property type="entry name" value="CCP"/>
    <property type="match status" value="5"/>
</dbReference>
<keyword evidence="2" id="KW-0677">Repeat</keyword>
<dbReference type="PANTHER" id="PTHR19325">
    <property type="entry name" value="COMPLEMENT COMPONENT-RELATED SUSHI DOMAIN-CONTAINING"/>
    <property type="match status" value="1"/>
</dbReference>
<dbReference type="Proteomes" id="UP001608902">
    <property type="component" value="Unassembled WGS sequence"/>
</dbReference>
<keyword evidence="4" id="KW-0325">Glycoprotein</keyword>
<dbReference type="CDD" id="cd00033">
    <property type="entry name" value="CCP"/>
    <property type="match status" value="1"/>
</dbReference>
<sequence>MTVATITDCAAYYTLDGNKQVTCMPDGNWSGGLGQCVPAPDTCKKWNRTDVIHSTNPIRPMTLAIIKDCGAFQEIEGNNETTCQADGNWSVELGSCVPAPDSCRKFTRPNVIHSTNPIRPMTVARIEECADFQVIEGNKETTCQPDGGWSVQLGRCVPARDTCTKFTKPAVIYSQKPIRPKTVAKIERCPLHQVIEGNRVATCQANGTWNAELGSCVSTTDTCRKFANSAVVYSKNPIQPKTVARIEKCPPHQVIEGNRAATCQTNKKWSVEIGRCVPAPDTCKKFTRPDVTHSTNPIRPMTVARIKGCATHEIIEGNEKTTCQASGNWSVTLGHCMPAADTCTQFTRPEVIHSTNPIRPMTVARIKQCADHEITEGNNETICQADGTWSVELGQCVLAKDTCARFADPVVTYSEDPIRPHTIAKIGGCPIFFVGQHEVTCQTSGTWSDNIGHCIDPDDFSYDPDYDAEGSGL</sequence>
<keyword evidence="3 5" id="KW-1015">Disulfide bond</keyword>
<accession>A0ABD6E5R9</accession>
<dbReference type="InterPro" id="IPR050350">
    <property type="entry name" value="Compl-Cell_Adhes-Reg"/>
</dbReference>
<dbReference type="InterPro" id="IPR035976">
    <property type="entry name" value="Sushi/SCR/CCP_sf"/>
</dbReference>
<evidence type="ECO:0000256" key="5">
    <source>
        <dbReference type="PROSITE-ProRule" id="PRU00302"/>
    </source>
</evidence>
<gene>
    <name evidence="7" type="ORF">AB6A40_001689</name>
</gene>
<name>A0ABD6E5R9_9BILA</name>
<evidence type="ECO:0000259" key="6">
    <source>
        <dbReference type="PROSITE" id="PS50923"/>
    </source>
</evidence>
<evidence type="ECO:0000256" key="4">
    <source>
        <dbReference type="ARBA" id="ARBA00023180"/>
    </source>
</evidence>
<evidence type="ECO:0000256" key="3">
    <source>
        <dbReference type="ARBA" id="ARBA00023157"/>
    </source>
</evidence>
<evidence type="ECO:0000313" key="7">
    <source>
        <dbReference type="EMBL" id="MFH4974980.1"/>
    </source>
</evidence>
<organism evidence="7 8">
    <name type="scientific">Gnathostoma spinigerum</name>
    <dbReference type="NCBI Taxonomy" id="75299"/>
    <lineage>
        <taxon>Eukaryota</taxon>
        <taxon>Metazoa</taxon>
        <taxon>Ecdysozoa</taxon>
        <taxon>Nematoda</taxon>
        <taxon>Chromadorea</taxon>
        <taxon>Rhabditida</taxon>
        <taxon>Spirurina</taxon>
        <taxon>Gnathostomatomorpha</taxon>
        <taxon>Gnathostomatoidea</taxon>
        <taxon>Gnathostomatidae</taxon>
        <taxon>Gnathostoma</taxon>
    </lineage>
</organism>
<keyword evidence="1 5" id="KW-0768">Sushi</keyword>
<feature type="domain" description="Sushi" evidence="6">
    <location>
        <begin position="1"/>
        <end position="38"/>
    </location>
</feature>